<accession>A0A177MXQ4</accession>
<organism evidence="1 2">
    <name type="scientific">Methylomonas methanica</name>
    <dbReference type="NCBI Taxonomy" id="421"/>
    <lineage>
        <taxon>Bacteria</taxon>
        <taxon>Pseudomonadati</taxon>
        <taxon>Pseudomonadota</taxon>
        <taxon>Gammaproteobacteria</taxon>
        <taxon>Methylococcales</taxon>
        <taxon>Methylococcaceae</taxon>
        <taxon>Methylomonas</taxon>
    </lineage>
</organism>
<protein>
    <submittedName>
        <fullName evidence="1">Uncharacterized protein</fullName>
    </submittedName>
</protein>
<evidence type="ECO:0000313" key="2">
    <source>
        <dbReference type="Proteomes" id="UP000077763"/>
    </source>
</evidence>
<comment type="caution">
    <text evidence="1">The sequence shown here is derived from an EMBL/GenBank/DDBJ whole genome shotgun (WGS) entry which is preliminary data.</text>
</comment>
<dbReference type="AlphaFoldDB" id="A0A177MXQ4"/>
<reference evidence="2" key="1">
    <citation type="submission" date="2016-03" db="EMBL/GenBank/DDBJ databases">
        <authorList>
            <person name="Heylen K."/>
            <person name="De Vos P."/>
            <person name="Vekeman B."/>
        </authorList>
    </citation>
    <scope>NUCLEOTIDE SEQUENCE [LARGE SCALE GENOMIC DNA]</scope>
    <source>
        <strain evidence="2">R-45371</strain>
    </source>
</reference>
<dbReference type="EMBL" id="LUUH01000001">
    <property type="protein sequence ID" value="OAI09669.1"/>
    <property type="molecule type" value="Genomic_DNA"/>
</dbReference>
<dbReference type="Proteomes" id="UP000077763">
    <property type="component" value="Unassembled WGS sequence"/>
</dbReference>
<proteinExistence type="predicted"/>
<sequence length="87" mass="9582">MDEWFMIVCQILLSLSADDGEFIISCKNTSKNLCFNTRQRNRLAIGLSLLPKLSRLVFHDRLDPTSVGVPLLSGDGGCPSACQVRQA</sequence>
<gene>
    <name evidence="1" type="ORF">A1353_00045</name>
</gene>
<evidence type="ECO:0000313" key="1">
    <source>
        <dbReference type="EMBL" id="OAI09669.1"/>
    </source>
</evidence>
<name>A0A177MXQ4_METMH</name>